<proteinExistence type="inferred from homology"/>
<evidence type="ECO:0000256" key="2">
    <source>
        <dbReference type="ARBA" id="ARBA00023002"/>
    </source>
</evidence>
<comment type="similarity">
    <text evidence="1">Belongs to the short-chain dehydrogenases/reductases (SDR) family.</text>
</comment>
<protein>
    <submittedName>
        <fullName evidence="3">Uncharacterized protein</fullName>
    </submittedName>
</protein>
<dbReference type="EMBL" id="BJYY01000002">
    <property type="protein sequence ID" value="GEO33049.1"/>
    <property type="molecule type" value="Genomic_DNA"/>
</dbReference>
<evidence type="ECO:0000313" key="3">
    <source>
        <dbReference type="EMBL" id="GEO33049.1"/>
    </source>
</evidence>
<dbReference type="PANTHER" id="PTHR43639:SF1">
    <property type="entry name" value="SHORT-CHAIN DEHYDROGENASE_REDUCTASE FAMILY PROTEIN"/>
    <property type="match status" value="1"/>
</dbReference>
<keyword evidence="2" id="KW-0560">Oxidoreductase</keyword>
<dbReference type="Pfam" id="PF13561">
    <property type="entry name" value="adh_short_C2"/>
    <property type="match status" value="1"/>
</dbReference>
<dbReference type="PRINTS" id="PR00081">
    <property type="entry name" value="GDHRDH"/>
</dbReference>
<comment type="caution">
    <text evidence="3">The sequence shown here is derived from an EMBL/GenBank/DDBJ whole genome shotgun (WGS) entry which is preliminary data.</text>
</comment>
<dbReference type="InterPro" id="IPR002347">
    <property type="entry name" value="SDR_fam"/>
</dbReference>
<gene>
    <name evidence="3" type="ORF">CAE01nite_07740</name>
</gene>
<dbReference type="Proteomes" id="UP000321181">
    <property type="component" value="Unassembled WGS sequence"/>
</dbReference>
<dbReference type="InterPro" id="IPR036291">
    <property type="entry name" value="NAD(P)-bd_dom_sf"/>
</dbReference>
<organism evidence="3 4">
    <name type="scientific">Cellulomonas aerilata</name>
    <dbReference type="NCBI Taxonomy" id="515326"/>
    <lineage>
        <taxon>Bacteria</taxon>
        <taxon>Bacillati</taxon>
        <taxon>Actinomycetota</taxon>
        <taxon>Actinomycetes</taxon>
        <taxon>Micrococcales</taxon>
        <taxon>Cellulomonadaceae</taxon>
        <taxon>Cellulomonas</taxon>
    </lineage>
</organism>
<keyword evidence="4" id="KW-1185">Reference proteome</keyword>
<evidence type="ECO:0000313" key="4">
    <source>
        <dbReference type="Proteomes" id="UP000321181"/>
    </source>
</evidence>
<evidence type="ECO:0000256" key="1">
    <source>
        <dbReference type="ARBA" id="ARBA00006484"/>
    </source>
</evidence>
<dbReference type="GO" id="GO:0016491">
    <property type="term" value="F:oxidoreductase activity"/>
    <property type="evidence" value="ECO:0007669"/>
    <property type="project" value="UniProtKB-KW"/>
</dbReference>
<dbReference type="Gene3D" id="3.40.50.720">
    <property type="entry name" value="NAD(P)-binding Rossmann-like Domain"/>
    <property type="match status" value="1"/>
</dbReference>
<accession>A0A512D9B1</accession>
<dbReference type="SUPFAM" id="SSF51735">
    <property type="entry name" value="NAD(P)-binding Rossmann-fold domains"/>
    <property type="match status" value="1"/>
</dbReference>
<reference evidence="3 4" key="1">
    <citation type="submission" date="2019-07" db="EMBL/GenBank/DDBJ databases">
        <title>Whole genome shotgun sequence of Cellulomonas aerilata NBRC 106308.</title>
        <authorList>
            <person name="Hosoyama A."/>
            <person name="Uohara A."/>
            <person name="Ohji S."/>
            <person name="Ichikawa N."/>
        </authorList>
    </citation>
    <scope>NUCLEOTIDE SEQUENCE [LARGE SCALE GENOMIC DNA]</scope>
    <source>
        <strain evidence="3 4">NBRC 106308</strain>
    </source>
</reference>
<dbReference type="AlphaFoldDB" id="A0A512D9B1"/>
<sequence length="162" mass="16956">MSKVRTAAIDIAEHDWQRLLDVNLSSVYRLIRAFHDHLAAGTAGTPGSVVAISSMSANRAVPGIAPYGAVKAGLSHLLRGLAVELGAEGIRLNGIAPGYIETEMTAPVLADESNRRRILDRTPLAAIGVPDDVARAALFLLSEDAGFITGQILAVDGGYALT</sequence>
<name>A0A512D9B1_9CELL</name>
<dbReference type="PANTHER" id="PTHR43639">
    <property type="entry name" value="OXIDOREDUCTASE, SHORT-CHAIN DEHYDROGENASE/REDUCTASE FAMILY (AFU_ORTHOLOGUE AFUA_5G02870)"/>
    <property type="match status" value="1"/>
</dbReference>